<reference evidence="6 7" key="1">
    <citation type="submission" date="2024-06" db="EMBL/GenBank/DDBJ databases">
        <title>Chitinophaga defluvii sp. nov., isolated from municipal sewage.</title>
        <authorList>
            <person name="Zhang L."/>
        </authorList>
    </citation>
    <scope>NUCLEOTIDE SEQUENCE [LARGE SCALE GENOMIC DNA]</scope>
    <source>
        <strain evidence="6 7">H8</strain>
    </source>
</reference>
<keyword evidence="2 5" id="KW-0812">Transmembrane</keyword>
<evidence type="ECO:0000256" key="2">
    <source>
        <dbReference type="ARBA" id="ARBA00022692"/>
    </source>
</evidence>
<keyword evidence="4 5" id="KW-0472">Membrane</keyword>
<evidence type="ECO:0000313" key="7">
    <source>
        <dbReference type="Proteomes" id="UP001549749"/>
    </source>
</evidence>
<dbReference type="Pfam" id="PF09685">
    <property type="entry name" value="MamF_MmsF"/>
    <property type="match status" value="1"/>
</dbReference>
<gene>
    <name evidence="6" type="ORF">ABR189_08640</name>
</gene>
<proteinExistence type="predicted"/>
<organism evidence="6 7">
    <name type="scientific">Chitinophaga defluvii</name>
    <dbReference type="NCBI Taxonomy" id="3163343"/>
    <lineage>
        <taxon>Bacteria</taxon>
        <taxon>Pseudomonadati</taxon>
        <taxon>Bacteroidota</taxon>
        <taxon>Chitinophagia</taxon>
        <taxon>Chitinophagales</taxon>
        <taxon>Chitinophagaceae</taxon>
        <taxon>Chitinophaga</taxon>
    </lineage>
</organism>
<evidence type="ECO:0000313" key="6">
    <source>
        <dbReference type="EMBL" id="MET6997434.1"/>
    </source>
</evidence>
<evidence type="ECO:0000256" key="3">
    <source>
        <dbReference type="ARBA" id="ARBA00022989"/>
    </source>
</evidence>
<feature type="transmembrane region" description="Helical" evidence="5">
    <location>
        <begin position="59"/>
        <end position="85"/>
    </location>
</feature>
<accession>A0ABV2T325</accession>
<evidence type="ECO:0000256" key="4">
    <source>
        <dbReference type="ARBA" id="ARBA00023136"/>
    </source>
</evidence>
<keyword evidence="3 5" id="KW-1133">Transmembrane helix</keyword>
<dbReference type="EMBL" id="JBEXAC010000001">
    <property type="protein sequence ID" value="MET6997434.1"/>
    <property type="molecule type" value="Genomic_DNA"/>
</dbReference>
<comment type="caution">
    <text evidence="6">The sequence shown here is derived from an EMBL/GenBank/DDBJ whole genome shotgun (WGS) entry which is preliminary data.</text>
</comment>
<comment type="subcellular location">
    <subcellularLocation>
        <location evidence="1">Membrane</location>
        <topology evidence="1">Multi-pass membrane protein</topology>
    </subcellularLocation>
</comment>
<feature type="transmembrane region" description="Helical" evidence="5">
    <location>
        <begin position="105"/>
        <end position="123"/>
    </location>
</feature>
<dbReference type="InterPro" id="IPR019109">
    <property type="entry name" value="MamF_MmsF"/>
</dbReference>
<keyword evidence="7" id="KW-1185">Reference proteome</keyword>
<feature type="transmembrane region" description="Helical" evidence="5">
    <location>
        <begin position="12"/>
        <end position="39"/>
    </location>
</feature>
<dbReference type="RefSeq" id="WP_354660071.1">
    <property type="nucleotide sequence ID" value="NZ_JBEXAC010000001.1"/>
</dbReference>
<evidence type="ECO:0000256" key="1">
    <source>
        <dbReference type="ARBA" id="ARBA00004141"/>
    </source>
</evidence>
<dbReference type="Proteomes" id="UP001549749">
    <property type="component" value="Unassembled WGS sequence"/>
</dbReference>
<name>A0ABV2T325_9BACT</name>
<sequence>MNQKDERTWGALVHLGGIIGMAVFSNVGNIIGVLILWLIKRNDSNFVDRQGKEALNFQITLSFVTLAISIISSIQSGIWSFTRLFWHSGSIFTENFIWHTTVNVAAYRIIWLINIVFSVIAAMRANNGVAYRYPVSWRIVK</sequence>
<protein>
    <submittedName>
        <fullName evidence="6">DUF4870 domain-containing protein</fullName>
    </submittedName>
</protein>
<evidence type="ECO:0000256" key="5">
    <source>
        <dbReference type="SAM" id="Phobius"/>
    </source>
</evidence>